<gene>
    <name evidence="9" type="primary">RCF1</name>
    <name evidence="9" type="ORF">MJAP1_002106</name>
</gene>
<keyword evidence="10" id="KW-1185">Reference proteome</keyword>
<keyword evidence="2 7" id="KW-0812">Transmembrane</keyword>
<evidence type="ECO:0000256" key="7">
    <source>
        <dbReference type="SAM" id="Phobius"/>
    </source>
</evidence>
<protein>
    <submittedName>
        <fullName evidence="9">Respiratory supercomplex factor 1, mitochondrial</fullName>
    </submittedName>
</protein>
<evidence type="ECO:0000256" key="5">
    <source>
        <dbReference type="ARBA" id="ARBA00023136"/>
    </source>
</evidence>
<proteinExistence type="predicted"/>
<comment type="subcellular location">
    <subcellularLocation>
        <location evidence="1">Mitochondrion membrane</location>
    </subcellularLocation>
</comment>
<evidence type="ECO:0000313" key="10">
    <source>
        <dbReference type="Proteomes" id="UP001217754"/>
    </source>
</evidence>
<feature type="region of interest" description="Disordered" evidence="6">
    <location>
        <begin position="150"/>
        <end position="183"/>
    </location>
</feature>
<feature type="compositionally biased region" description="Basic and acidic residues" evidence="6">
    <location>
        <begin position="173"/>
        <end position="183"/>
    </location>
</feature>
<dbReference type="AlphaFoldDB" id="A0AAF0JAS2"/>
<dbReference type="GO" id="GO:0097250">
    <property type="term" value="P:mitochondrial respirasome assembly"/>
    <property type="evidence" value="ECO:0007669"/>
    <property type="project" value="TreeGrafter"/>
</dbReference>
<keyword evidence="3 7" id="KW-1133">Transmembrane helix</keyword>
<evidence type="ECO:0000256" key="1">
    <source>
        <dbReference type="ARBA" id="ARBA00004325"/>
    </source>
</evidence>
<sequence length="183" mass="21076">MSTDGKEEGYIPLVFEEEETGREKMWRKMKQDPLVPIGSLLTCGALIYASGQLKSGNRETFQRALRWRVIFQTLTVAAAAASLFFFKPPTAQVPPPNADGSPAPMPYWNKEKEERRAAEHDLEWRRRFQDAHARDERENAAVQRMVQEEIEAREKAATAPPEEPRKRVFPKLGQDKRSFTFQQ</sequence>
<accession>A0AAF0JAS2</accession>
<evidence type="ECO:0000256" key="4">
    <source>
        <dbReference type="ARBA" id="ARBA00023128"/>
    </source>
</evidence>
<dbReference type="GO" id="GO:0031966">
    <property type="term" value="C:mitochondrial membrane"/>
    <property type="evidence" value="ECO:0007669"/>
    <property type="project" value="UniProtKB-SubCell"/>
</dbReference>
<feature type="compositionally biased region" description="Basic and acidic residues" evidence="6">
    <location>
        <begin position="150"/>
        <end position="166"/>
    </location>
</feature>
<dbReference type="InterPro" id="IPR007667">
    <property type="entry name" value="Hypoxia_induced_domain"/>
</dbReference>
<dbReference type="Pfam" id="PF04588">
    <property type="entry name" value="HIG_1_N"/>
    <property type="match status" value="1"/>
</dbReference>
<dbReference type="GeneID" id="85225755"/>
<organism evidence="9 10">
    <name type="scientific">Malassezia japonica</name>
    <dbReference type="NCBI Taxonomy" id="223818"/>
    <lineage>
        <taxon>Eukaryota</taxon>
        <taxon>Fungi</taxon>
        <taxon>Dikarya</taxon>
        <taxon>Basidiomycota</taxon>
        <taxon>Ustilaginomycotina</taxon>
        <taxon>Malasseziomycetes</taxon>
        <taxon>Malasseziales</taxon>
        <taxon>Malasseziaceae</taxon>
        <taxon>Malassezia</taxon>
    </lineage>
</organism>
<reference evidence="9" key="1">
    <citation type="submission" date="2023-03" db="EMBL/GenBank/DDBJ databases">
        <title>Mating type loci evolution in Malassezia.</title>
        <authorList>
            <person name="Coelho M.A."/>
        </authorList>
    </citation>
    <scope>NUCLEOTIDE SEQUENCE</scope>
    <source>
        <strain evidence="9">CBS 9431</strain>
    </source>
</reference>
<feature type="transmembrane region" description="Helical" evidence="7">
    <location>
        <begin position="65"/>
        <end position="86"/>
    </location>
</feature>
<dbReference type="EMBL" id="CP119960">
    <property type="protein sequence ID" value="WFD39134.1"/>
    <property type="molecule type" value="Genomic_DNA"/>
</dbReference>
<dbReference type="PANTHER" id="PTHR12297">
    <property type="entry name" value="HYPOXIA-INDUCBILE GENE 1 HIG1 -RELATED"/>
    <property type="match status" value="1"/>
</dbReference>
<dbReference type="RefSeq" id="XP_060122031.1">
    <property type="nucleotide sequence ID" value="XM_060266048.1"/>
</dbReference>
<feature type="transmembrane region" description="Helical" evidence="7">
    <location>
        <begin position="34"/>
        <end position="53"/>
    </location>
</feature>
<evidence type="ECO:0000259" key="8">
    <source>
        <dbReference type="PROSITE" id="PS51503"/>
    </source>
</evidence>
<dbReference type="InterPro" id="IPR050355">
    <property type="entry name" value="RCF1"/>
</dbReference>
<evidence type="ECO:0000256" key="6">
    <source>
        <dbReference type="SAM" id="MobiDB-lite"/>
    </source>
</evidence>
<evidence type="ECO:0000313" key="9">
    <source>
        <dbReference type="EMBL" id="WFD39134.1"/>
    </source>
</evidence>
<evidence type="ECO:0000256" key="3">
    <source>
        <dbReference type="ARBA" id="ARBA00022989"/>
    </source>
</evidence>
<keyword evidence="4" id="KW-0496">Mitochondrion</keyword>
<dbReference type="PROSITE" id="PS51503">
    <property type="entry name" value="HIG1"/>
    <property type="match status" value="1"/>
</dbReference>
<dbReference type="Proteomes" id="UP001217754">
    <property type="component" value="Chromosome 3"/>
</dbReference>
<dbReference type="PANTHER" id="PTHR12297:SF3">
    <property type="entry name" value="HIG1 DOMAIN FAMILY MEMBER 1A"/>
    <property type="match status" value="1"/>
</dbReference>
<keyword evidence="5 7" id="KW-0472">Membrane</keyword>
<evidence type="ECO:0000256" key="2">
    <source>
        <dbReference type="ARBA" id="ARBA00022692"/>
    </source>
</evidence>
<name>A0AAF0JAS2_9BASI</name>
<feature type="domain" description="HIG1" evidence="8">
    <location>
        <begin position="6"/>
        <end position="97"/>
    </location>
</feature>
<dbReference type="Gene3D" id="6.10.140.1320">
    <property type="match status" value="1"/>
</dbReference>